<dbReference type="OrthoDB" id="3945418at2759"/>
<keyword evidence="2" id="KW-0560">Oxidoreductase</keyword>
<sequence>MEGTPRMLLGTLLAFVLYRLWVIIYRLYCHPLAKFPGPKLTAATYLVSAYYELFHEGGGQFQQAYRQWHDQYGPIIRIDPDQLHIRDSSCYDTIFSSTRPARKIKNFGVRLNNELAAFGAEDPATHRTRRPGLNIFFSRRKVAEHGAQIQALMDRLLSRVRVEYYATGQPLNIRKMWECFASDNIMNFAFNQQSGFIETPGFKSTINEAMFNITEQLHWF</sequence>
<evidence type="ECO:0000313" key="3">
    <source>
        <dbReference type="Proteomes" id="UP000756132"/>
    </source>
</evidence>
<dbReference type="Gene3D" id="1.10.630.10">
    <property type="entry name" value="Cytochrome P450"/>
    <property type="match status" value="1"/>
</dbReference>
<dbReference type="PANTHER" id="PTHR24305:SF152">
    <property type="entry name" value="P450, PUTATIVE (EUROFUNG)-RELATED"/>
    <property type="match status" value="1"/>
</dbReference>
<keyword evidence="2" id="KW-0503">Monooxygenase</keyword>
<name>A0A9Q8PHA9_PASFU</name>
<keyword evidence="1" id="KW-0472">Membrane</keyword>
<dbReference type="GO" id="GO:0005506">
    <property type="term" value="F:iron ion binding"/>
    <property type="evidence" value="ECO:0007669"/>
    <property type="project" value="InterPro"/>
</dbReference>
<reference evidence="2" key="1">
    <citation type="submission" date="2021-12" db="EMBL/GenBank/DDBJ databases">
        <authorList>
            <person name="Zaccaron A."/>
            <person name="Stergiopoulos I."/>
        </authorList>
    </citation>
    <scope>NUCLEOTIDE SEQUENCE</scope>
    <source>
        <strain evidence="2">Race5_Kim</strain>
    </source>
</reference>
<dbReference type="InterPro" id="IPR036396">
    <property type="entry name" value="Cyt_P450_sf"/>
</dbReference>
<feature type="transmembrane region" description="Helical" evidence="1">
    <location>
        <begin position="7"/>
        <end position="28"/>
    </location>
</feature>
<protein>
    <submittedName>
        <fullName evidence="2">Cytochrome P450 monooxygenase orf4</fullName>
    </submittedName>
</protein>
<dbReference type="KEGG" id="ffu:CLAFUR5_12263"/>
<dbReference type="EMBL" id="CP090172">
    <property type="protein sequence ID" value="UJO22443.1"/>
    <property type="molecule type" value="Genomic_DNA"/>
</dbReference>
<dbReference type="SUPFAM" id="SSF48264">
    <property type="entry name" value="Cytochrome P450"/>
    <property type="match status" value="1"/>
</dbReference>
<dbReference type="GeneID" id="71992141"/>
<dbReference type="GO" id="GO:0004497">
    <property type="term" value="F:monooxygenase activity"/>
    <property type="evidence" value="ECO:0007669"/>
    <property type="project" value="UniProtKB-KW"/>
</dbReference>
<dbReference type="InterPro" id="IPR050121">
    <property type="entry name" value="Cytochrome_P450_monoxygenase"/>
</dbReference>
<dbReference type="OMA" id="VENHIMS"/>
<keyword evidence="3" id="KW-1185">Reference proteome</keyword>
<organism evidence="2 3">
    <name type="scientific">Passalora fulva</name>
    <name type="common">Tomato leaf mold</name>
    <name type="synonym">Cladosporium fulvum</name>
    <dbReference type="NCBI Taxonomy" id="5499"/>
    <lineage>
        <taxon>Eukaryota</taxon>
        <taxon>Fungi</taxon>
        <taxon>Dikarya</taxon>
        <taxon>Ascomycota</taxon>
        <taxon>Pezizomycotina</taxon>
        <taxon>Dothideomycetes</taxon>
        <taxon>Dothideomycetidae</taxon>
        <taxon>Mycosphaerellales</taxon>
        <taxon>Mycosphaerellaceae</taxon>
        <taxon>Fulvia</taxon>
    </lineage>
</organism>
<dbReference type="Proteomes" id="UP000756132">
    <property type="component" value="Chromosome 10"/>
</dbReference>
<keyword evidence="1" id="KW-1133">Transmembrane helix</keyword>
<proteinExistence type="predicted"/>
<dbReference type="GO" id="GO:0016705">
    <property type="term" value="F:oxidoreductase activity, acting on paired donors, with incorporation or reduction of molecular oxygen"/>
    <property type="evidence" value="ECO:0007669"/>
    <property type="project" value="InterPro"/>
</dbReference>
<evidence type="ECO:0000313" key="2">
    <source>
        <dbReference type="EMBL" id="UJO22443.1"/>
    </source>
</evidence>
<gene>
    <name evidence="2" type="ORF">CLAFUR5_12263</name>
</gene>
<dbReference type="RefSeq" id="XP_047766809.1">
    <property type="nucleotide sequence ID" value="XM_047911411.1"/>
</dbReference>
<dbReference type="PANTHER" id="PTHR24305">
    <property type="entry name" value="CYTOCHROME P450"/>
    <property type="match status" value="1"/>
</dbReference>
<evidence type="ECO:0000256" key="1">
    <source>
        <dbReference type="SAM" id="Phobius"/>
    </source>
</evidence>
<keyword evidence="1" id="KW-0812">Transmembrane</keyword>
<accession>A0A9Q8PHA9</accession>
<reference evidence="2" key="2">
    <citation type="journal article" date="2022" name="Microb. Genom.">
        <title>A chromosome-scale genome assembly of the tomato pathogen Cladosporium fulvum reveals a compartmentalized genome architecture and the presence of a dispensable chromosome.</title>
        <authorList>
            <person name="Zaccaron A.Z."/>
            <person name="Chen L.H."/>
            <person name="Samaras A."/>
            <person name="Stergiopoulos I."/>
        </authorList>
    </citation>
    <scope>NUCLEOTIDE SEQUENCE</scope>
    <source>
        <strain evidence="2">Race5_Kim</strain>
    </source>
</reference>
<dbReference type="AlphaFoldDB" id="A0A9Q8PHA9"/>
<dbReference type="GO" id="GO:0020037">
    <property type="term" value="F:heme binding"/>
    <property type="evidence" value="ECO:0007669"/>
    <property type="project" value="InterPro"/>
</dbReference>